<reference evidence="2" key="1">
    <citation type="journal article" date="2014" name="Front. Microbiol.">
        <title>High frequency of phylogenetically diverse reductive dehalogenase-homologous genes in deep subseafloor sedimentary metagenomes.</title>
        <authorList>
            <person name="Kawai M."/>
            <person name="Futagami T."/>
            <person name="Toyoda A."/>
            <person name="Takaki Y."/>
            <person name="Nishi S."/>
            <person name="Hori S."/>
            <person name="Arai W."/>
            <person name="Tsubouchi T."/>
            <person name="Morono Y."/>
            <person name="Uchiyama I."/>
            <person name="Ito T."/>
            <person name="Fujiyama A."/>
            <person name="Inagaki F."/>
            <person name="Takami H."/>
        </authorList>
    </citation>
    <scope>NUCLEOTIDE SEQUENCE</scope>
    <source>
        <strain evidence="2">Expedition CK06-06</strain>
    </source>
</reference>
<sequence>MNPDQLEELQSKLKLIKQTSKNISEKTLPEKQQAENTNQSRL</sequence>
<name>X1BEE6_9ZZZZ</name>
<dbReference type="EMBL" id="BART01024903">
    <property type="protein sequence ID" value="GAG94329.1"/>
    <property type="molecule type" value="Genomic_DNA"/>
</dbReference>
<dbReference type="AlphaFoldDB" id="X1BEE6"/>
<organism evidence="2">
    <name type="scientific">marine sediment metagenome</name>
    <dbReference type="NCBI Taxonomy" id="412755"/>
    <lineage>
        <taxon>unclassified sequences</taxon>
        <taxon>metagenomes</taxon>
        <taxon>ecological metagenomes</taxon>
    </lineage>
</organism>
<evidence type="ECO:0000256" key="1">
    <source>
        <dbReference type="SAM" id="MobiDB-lite"/>
    </source>
</evidence>
<comment type="caution">
    <text evidence="2">The sequence shown here is derived from an EMBL/GenBank/DDBJ whole genome shotgun (WGS) entry which is preliminary data.</text>
</comment>
<proteinExistence type="predicted"/>
<feature type="non-terminal residue" evidence="2">
    <location>
        <position position="42"/>
    </location>
</feature>
<evidence type="ECO:0000313" key="2">
    <source>
        <dbReference type="EMBL" id="GAG94329.1"/>
    </source>
</evidence>
<accession>X1BEE6</accession>
<feature type="compositionally biased region" description="Basic and acidic residues" evidence="1">
    <location>
        <begin position="23"/>
        <end position="33"/>
    </location>
</feature>
<protein>
    <submittedName>
        <fullName evidence="2">Uncharacterized protein</fullName>
    </submittedName>
</protein>
<feature type="region of interest" description="Disordered" evidence="1">
    <location>
        <begin position="20"/>
        <end position="42"/>
    </location>
</feature>
<gene>
    <name evidence="2" type="ORF">S01H4_44833</name>
</gene>